<evidence type="ECO:0000313" key="3">
    <source>
        <dbReference type="Proteomes" id="UP000263742"/>
    </source>
</evidence>
<accession>A0A384ZWT7</accession>
<feature type="domain" description="Transglycosylase SLT" evidence="1">
    <location>
        <begin position="60"/>
        <end position="157"/>
    </location>
</feature>
<gene>
    <name evidence="2" type="ORF">JA13_286</name>
</gene>
<dbReference type="InterPro" id="IPR008258">
    <property type="entry name" value="Transglycosylase_SLT_dom_1"/>
</dbReference>
<dbReference type="Gene3D" id="1.10.530.10">
    <property type="match status" value="1"/>
</dbReference>
<dbReference type="EMBL" id="MH460460">
    <property type="protein sequence ID" value="AXG66689.1"/>
    <property type="molecule type" value="Genomic_DNA"/>
</dbReference>
<dbReference type="Pfam" id="PF01464">
    <property type="entry name" value="SLT"/>
    <property type="match status" value="1"/>
</dbReference>
<sequence length="172" mass="19206">MCAGLILSLAIPLTVDASVSSSQHIQGEKLLKTSVQKKSATKRLQKLYAHLPQPEDLGDVFDSAAKKHGIDTRLLVSLCVTESQLRKSVVNRGAIGMCQVVPRYHSTTRKEMMNYRKNVDKAAEIVADLKATCRNNVRCIVHSYNVGKTAYKKGARSPQYYAKVMKQYHRDV</sequence>
<evidence type="ECO:0000259" key="1">
    <source>
        <dbReference type="Pfam" id="PF01464"/>
    </source>
</evidence>
<name>A0A384ZWT7_9CAUD</name>
<dbReference type="Proteomes" id="UP000263742">
    <property type="component" value="Segment"/>
</dbReference>
<organism evidence="2 3">
    <name type="scientific">Dickeya phage vB_DsoM_JA13</name>
    <dbReference type="NCBI Taxonomy" id="2283030"/>
    <lineage>
        <taxon>Viruses</taxon>
        <taxon>Duplodnaviria</taxon>
        <taxon>Heunggongvirae</taxon>
        <taxon>Uroviricota</taxon>
        <taxon>Caudoviricetes</taxon>
        <taxon>Salmondvirus</taxon>
        <taxon>Salmondvirus JA11</taxon>
    </lineage>
</organism>
<dbReference type="SUPFAM" id="SSF53955">
    <property type="entry name" value="Lysozyme-like"/>
    <property type="match status" value="1"/>
</dbReference>
<evidence type="ECO:0000313" key="2">
    <source>
        <dbReference type="EMBL" id="AXG66689.1"/>
    </source>
</evidence>
<proteinExistence type="predicted"/>
<reference evidence="2 3" key="1">
    <citation type="journal article" date="2018" name="Front. Microbiol.">
        <title>Jumbo Bacteriophages Are Represented Within an Increasing Diversity of Environmental Viruses Infecting the Emerging Phytopathogen, Dickeya solani.</title>
        <authorList>
            <person name="Day A.W."/>
            <person name="Ahn J."/>
            <person name="Salmond G.P.C."/>
        </authorList>
    </citation>
    <scope>NUCLEOTIDE SEQUENCE [LARGE SCALE GENOMIC DNA]</scope>
</reference>
<protein>
    <submittedName>
        <fullName evidence="2">Putative lytic transglycosylase</fullName>
    </submittedName>
</protein>
<dbReference type="InterPro" id="IPR023346">
    <property type="entry name" value="Lysozyme-like_dom_sf"/>
</dbReference>